<dbReference type="EMBL" id="RAYQ01000003">
    <property type="protein sequence ID" value="RKI93165.1"/>
    <property type="molecule type" value="Genomic_DNA"/>
</dbReference>
<feature type="transmembrane region" description="Helical" evidence="7">
    <location>
        <begin position="90"/>
        <end position="111"/>
    </location>
</feature>
<evidence type="ECO:0000313" key="10">
    <source>
        <dbReference type="Proteomes" id="UP000280696"/>
    </source>
</evidence>
<dbReference type="InterPro" id="IPR000515">
    <property type="entry name" value="MetI-like"/>
</dbReference>
<feature type="transmembrane region" description="Helical" evidence="7">
    <location>
        <begin position="286"/>
        <end position="306"/>
    </location>
</feature>
<evidence type="ECO:0000256" key="4">
    <source>
        <dbReference type="ARBA" id="ARBA00022692"/>
    </source>
</evidence>
<evidence type="ECO:0000313" key="9">
    <source>
        <dbReference type="EMBL" id="RKI93165.1"/>
    </source>
</evidence>
<dbReference type="Proteomes" id="UP000280696">
    <property type="component" value="Unassembled WGS sequence"/>
</dbReference>
<evidence type="ECO:0000256" key="3">
    <source>
        <dbReference type="ARBA" id="ARBA00022475"/>
    </source>
</evidence>
<dbReference type="PROSITE" id="PS50928">
    <property type="entry name" value="ABC_TM1"/>
    <property type="match status" value="1"/>
</dbReference>
<name>A0A3A9B366_9FIRM</name>
<dbReference type="InterPro" id="IPR050809">
    <property type="entry name" value="UgpAE/MalFG_permease"/>
</dbReference>
<dbReference type="PANTHER" id="PTHR43227:SF11">
    <property type="entry name" value="BLL4140 PROTEIN"/>
    <property type="match status" value="1"/>
</dbReference>
<evidence type="ECO:0000259" key="8">
    <source>
        <dbReference type="PROSITE" id="PS50928"/>
    </source>
</evidence>
<dbReference type="SUPFAM" id="SSF161098">
    <property type="entry name" value="MetI-like"/>
    <property type="match status" value="1"/>
</dbReference>
<evidence type="ECO:0000256" key="1">
    <source>
        <dbReference type="ARBA" id="ARBA00004651"/>
    </source>
</evidence>
<keyword evidence="2 7" id="KW-0813">Transport</keyword>
<dbReference type="CDD" id="cd06261">
    <property type="entry name" value="TM_PBP2"/>
    <property type="match status" value="1"/>
</dbReference>
<dbReference type="OrthoDB" id="2637002at2"/>
<dbReference type="RefSeq" id="WP_120467048.1">
    <property type="nucleotide sequence ID" value="NZ_RAYQ01000003.1"/>
</dbReference>
<dbReference type="GO" id="GO:0055085">
    <property type="term" value="P:transmembrane transport"/>
    <property type="evidence" value="ECO:0007669"/>
    <property type="project" value="InterPro"/>
</dbReference>
<feature type="domain" description="ABC transmembrane type-1" evidence="8">
    <location>
        <begin position="86"/>
        <end position="307"/>
    </location>
</feature>
<feature type="transmembrane region" description="Helical" evidence="7">
    <location>
        <begin position="27"/>
        <end position="50"/>
    </location>
</feature>
<evidence type="ECO:0000256" key="6">
    <source>
        <dbReference type="ARBA" id="ARBA00023136"/>
    </source>
</evidence>
<feature type="transmembrane region" description="Helical" evidence="7">
    <location>
        <begin position="174"/>
        <end position="202"/>
    </location>
</feature>
<dbReference type="Pfam" id="PF00528">
    <property type="entry name" value="BPD_transp_1"/>
    <property type="match status" value="1"/>
</dbReference>
<evidence type="ECO:0000256" key="5">
    <source>
        <dbReference type="ARBA" id="ARBA00022989"/>
    </source>
</evidence>
<gene>
    <name evidence="9" type="ORF">D7V94_04070</name>
</gene>
<dbReference type="Gene3D" id="1.10.3720.10">
    <property type="entry name" value="MetI-like"/>
    <property type="match status" value="1"/>
</dbReference>
<keyword evidence="3" id="KW-1003">Cell membrane</keyword>
<feature type="transmembrane region" description="Helical" evidence="7">
    <location>
        <begin position="132"/>
        <end position="162"/>
    </location>
</feature>
<reference evidence="9 10" key="1">
    <citation type="submission" date="2018-09" db="EMBL/GenBank/DDBJ databases">
        <title>Murine metabolic-syndrome-specific gut microbial biobank.</title>
        <authorList>
            <person name="Liu C."/>
        </authorList>
    </citation>
    <scope>NUCLEOTIDE SEQUENCE [LARGE SCALE GENOMIC DNA]</scope>
    <source>
        <strain evidence="9 10">0.1xD8-82</strain>
    </source>
</reference>
<comment type="subcellular location">
    <subcellularLocation>
        <location evidence="1 7">Cell membrane</location>
        <topology evidence="1 7">Multi-pass membrane protein</topology>
    </subcellularLocation>
</comment>
<feature type="transmembrane region" description="Helical" evidence="7">
    <location>
        <begin position="223"/>
        <end position="245"/>
    </location>
</feature>
<dbReference type="GO" id="GO:0005886">
    <property type="term" value="C:plasma membrane"/>
    <property type="evidence" value="ECO:0007669"/>
    <property type="project" value="UniProtKB-SubCell"/>
</dbReference>
<sequence>MGKGKKEKGYSGQIMEMFWKQRALQMFVLAGVIYIFIFNYIPMVGLIIGFKDYKITSGLAGMFTSKWVGFKYFQEFFTDYKFGQLMKNTLVLSVLKLIFSFPLPIIFAVMLNEVKNKKVKKFIQTTSYLPYFISWVIVSGLLRILAADTGIINTVLLSLNIIKQPMELLTSPQYFYTVAVVTAMWKDTGWWTIVFLAAITGIDPSLYEAASIDGATRLQKMRYITIPCIAGTITVVLIMALGNLLGGGLSGSNFEQCYLLGNSGNMEVSDIIQTYVMRVGLSNARYSYATAVGMFQSVISVTLVYISNFVSKKISGNGLF</sequence>
<keyword evidence="6 7" id="KW-0472">Membrane</keyword>
<comment type="similarity">
    <text evidence="7">Belongs to the binding-protein-dependent transport system permease family.</text>
</comment>
<proteinExistence type="inferred from homology"/>
<evidence type="ECO:0000256" key="2">
    <source>
        <dbReference type="ARBA" id="ARBA00022448"/>
    </source>
</evidence>
<dbReference type="InterPro" id="IPR035906">
    <property type="entry name" value="MetI-like_sf"/>
</dbReference>
<comment type="caution">
    <text evidence="9">The sequence shown here is derived from an EMBL/GenBank/DDBJ whole genome shotgun (WGS) entry which is preliminary data.</text>
</comment>
<keyword evidence="10" id="KW-1185">Reference proteome</keyword>
<organism evidence="9 10">
    <name type="scientific">Parablautia intestinalis</name>
    <dbReference type="NCBI Taxonomy" id="2320100"/>
    <lineage>
        <taxon>Bacteria</taxon>
        <taxon>Bacillati</taxon>
        <taxon>Bacillota</taxon>
        <taxon>Clostridia</taxon>
        <taxon>Lachnospirales</taxon>
        <taxon>Lachnospiraceae</taxon>
        <taxon>Parablautia</taxon>
    </lineage>
</organism>
<dbReference type="AlphaFoldDB" id="A0A3A9B366"/>
<keyword evidence="4 7" id="KW-0812">Transmembrane</keyword>
<keyword evidence="5 7" id="KW-1133">Transmembrane helix</keyword>
<protein>
    <submittedName>
        <fullName evidence="9">Sugar ABC transporter permease</fullName>
    </submittedName>
</protein>
<accession>A0A3A9B366</accession>
<dbReference type="PANTHER" id="PTHR43227">
    <property type="entry name" value="BLL4140 PROTEIN"/>
    <property type="match status" value="1"/>
</dbReference>
<evidence type="ECO:0000256" key="7">
    <source>
        <dbReference type="RuleBase" id="RU363032"/>
    </source>
</evidence>